<accession>A0A7W6MHV3</accession>
<dbReference type="EMBL" id="JACIFV010000009">
    <property type="protein sequence ID" value="MBB4192817.1"/>
    <property type="molecule type" value="Genomic_DNA"/>
</dbReference>
<comment type="caution">
    <text evidence="1">The sequence shown here is derived from an EMBL/GenBank/DDBJ whole genome shotgun (WGS) entry which is preliminary data.</text>
</comment>
<name>A0A7W6MHV3_9HYPH</name>
<reference evidence="1 2" key="1">
    <citation type="submission" date="2020-08" db="EMBL/GenBank/DDBJ databases">
        <title>Genomic Encyclopedia of Type Strains, Phase IV (KMG-V): Genome sequencing to study the core and pangenomes of soil and plant-associated prokaryotes.</title>
        <authorList>
            <person name="Whitman W."/>
        </authorList>
    </citation>
    <scope>NUCLEOTIDE SEQUENCE [LARGE SCALE GENOMIC DNA]</scope>
    <source>
        <strain evidence="1 2">SEMIA 4074</strain>
    </source>
</reference>
<dbReference type="Proteomes" id="UP000524492">
    <property type="component" value="Unassembled WGS sequence"/>
</dbReference>
<evidence type="ECO:0000313" key="1">
    <source>
        <dbReference type="EMBL" id="MBB4192817.1"/>
    </source>
</evidence>
<evidence type="ECO:0000313" key="2">
    <source>
        <dbReference type="Proteomes" id="UP000524492"/>
    </source>
</evidence>
<dbReference type="AlphaFoldDB" id="A0A7W6MHV3"/>
<protein>
    <submittedName>
        <fullName evidence="1">Uncharacterized protein</fullName>
    </submittedName>
</protein>
<keyword evidence="2" id="KW-1185">Reference proteome</keyword>
<sequence length="46" mass="5094">MRALFTFFTVTCGLLSVAFSNADMRGGTLFMVFFCALFASMREATI</sequence>
<proteinExistence type="predicted"/>
<gene>
    <name evidence="1" type="ORF">GGD53_002977</name>
</gene>
<organism evidence="1 2">
    <name type="scientific">Rhizobium aethiopicum</name>
    <dbReference type="NCBI Taxonomy" id="1138170"/>
    <lineage>
        <taxon>Bacteria</taxon>
        <taxon>Pseudomonadati</taxon>
        <taxon>Pseudomonadota</taxon>
        <taxon>Alphaproteobacteria</taxon>
        <taxon>Hyphomicrobiales</taxon>
        <taxon>Rhizobiaceae</taxon>
        <taxon>Rhizobium/Agrobacterium group</taxon>
        <taxon>Rhizobium</taxon>
    </lineage>
</organism>